<dbReference type="PATRIC" id="fig|1188234.3.peg.440"/>
<dbReference type="EMBL" id="AMWK01000008">
    <property type="protein sequence ID" value="ENY53857.1"/>
    <property type="molecule type" value="Genomic_DNA"/>
</dbReference>
<evidence type="ECO:0000313" key="3">
    <source>
        <dbReference type="EMBL" id="ENY53857.1"/>
    </source>
</evidence>
<dbReference type="RefSeq" id="WP_002881641.1">
    <property type="nucleotide sequence ID" value="NZ_AMWK01000008.1"/>
</dbReference>
<sequence>MGDKTELKNQSRNLDWNKIFNNQVHTIYEPLVDEMNNGLKKVYEKYVINGNEEKIQLIEKNIEKINNLKNEIAKEKINKGITKKRVANGFIIFFCFLIIGLFFLGFYSKNKKIIKEFIVFEAERKLLMNKYIAENSNILLTIFNKFSMLDWKNKVLEELQITKVNGIAKNDLLIFKENKNFFGFNSIQKYRIRDSYYYDVLYTKEYWKTVTTSATGTIVIPSKDGPEQQVVVAYHHEPTPFMERKQAISVPTNYKPDLTFNKIEKNLSKKEYDKKIKKGEFLLENYEFYQHYNFEYNDKIAFIDYFKVKTQENFIQYSKYFNGETYLFGKKNQNIYVAKDYSDRLLPYSSVYNWLGHLVNLSDVVSVDRVYNYLMAPIILNALRPVFKEITQAYLNTNIASEVYNSNAKYLSNYVYSPHKEKSEPDLSIYDIANKALSGQFLSLKTYEPQKEIGMFVKGHVFNKEKNDVRAIISLSMFSYWKLKLYDHVFTRGITIAVPFERFKFFSENKYIFYSSKYKTKKNGAKILFNASNYSKWDVEINSILLEDYEQKQELETIFDEFRNHRIIEDCKILVDNDGLFIFINEEINKPKINKLFELL</sequence>
<keyword evidence="2" id="KW-1133">Transmembrane helix</keyword>
<evidence type="ECO:0000256" key="2">
    <source>
        <dbReference type="SAM" id="Phobius"/>
    </source>
</evidence>
<feature type="coiled-coil region" evidence="1">
    <location>
        <begin position="48"/>
        <end position="78"/>
    </location>
</feature>
<keyword evidence="1" id="KW-0175">Coiled coil</keyword>
<keyword evidence="2" id="KW-0812">Transmembrane</keyword>
<evidence type="ECO:0000313" key="4">
    <source>
        <dbReference type="Proteomes" id="UP000013137"/>
    </source>
</evidence>
<dbReference type="AlphaFoldDB" id="N9TZZ3"/>
<reference evidence="3 4" key="1">
    <citation type="journal article" date="2013" name="Genome Announc.">
        <title>Draft Genome Sequences of Mycoplasma alkalescens, Mycoplasma arginini, and Mycoplasma bovigenitalium, Three Species with Equivocal Pathogenic Status for Cattle.</title>
        <authorList>
            <person name="Manso-Silvan L."/>
            <person name="Tardy F."/>
            <person name="Baranowski E."/>
            <person name="Barre A."/>
            <person name="Blanchard A."/>
            <person name="Breton M."/>
            <person name="Couture C."/>
            <person name="Citti C."/>
            <person name="Dordet-Frisoni E."/>
            <person name="Dupuy V."/>
            <person name="Gaurivaud P."/>
            <person name="Jacob D."/>
            <person name="Lemaitre C."/>
            <person name="Nikolski M."/>
            <person name="Nouvel L.X."/>
            <person name="Poumarat F."/>
            <person name="Thebault P."/>
            <person name="Theil S."/>
            <person name="Thiaucourt F."/>
            <person name="Sirand-Pugnet P."/>
        </authorList>
    </citation>
    <scope>NUCLEOTIDE SEQUENCE [LARGE SCALE GENOMIC DNA]</scope>
    <source>
        <strain evidence="3 4">14918</strain>
    </source>
</reference>
<keyword evidence="2" id="KW-0472">Membrane</keyword>
<dbReference type="Proteomes" id="UP000013137">
    <property type="component" value="Unassembled WGS sequence"/>
</dbReference>
<feature type="transmembrane region" description="Helical" evidence="2">
    <location>
        <begin position="86"/>
        <end position="107"/>
    </location>
</feature>
<name>N9TZZ3_9BACT</name>
<organism evidence="3 4">
    <name type="scientific">Metamycoplasma alkalescens 14918</name>
    <dbReference type="NCBI Taxonomy" id="1188234"/>
    <lineage>
        <taxon>Bacteria</taxon>
        <taxon>Bacillati</taxon>
        <taxon>Mycoplasmatota</taxon>
        <taxon>Mycoplasmoidales</taxon>
        <taxon>Metamycoplasmataceae</taxon>
        <taxon>Metamycoplasma</taxon>
    </lineage>
</organism>
<keyword evidence="4" id="KW-1185">Reference proteome</keyword>
<protein>
    <submittedName>
        <fullName evidence="3">Uncharacterized protein</fullName>
    </submittedName>
</protein>
<dbReference type="OrthoDB" id="399091at2"/>
<accession>N9TZZ3</accession>
<proteinExistence type="predicted"/>
<evidence type="ECO:0000256" key="1">
    <source>
        <dbReference type="SAM" id="Coils"/>
    </source>
</evidence>
<gene>
    <name evidence="3" type="ORF">MALK_4640</name>
</gene>
<dbReference type="eggNOG" id="ENOG5034B0Q">
    <property type="taxonomic scope" value="Bacteria"/>
</dbReference>
<comment type="caution">
    <text evidence="3">The sequence shown here is derived from an EMBL/GenBank/DDBJ whole genome shotgun (WGS) entry which is preliminary data.</text>
</comment>